<dbReference type="PANTHER" id="PTHR43476:SF5">
    <property type="entry name" value="FAD-DEPENDENT MONOOXYGENASE"/>
    <property type="match status" value="1"/>
</dbReference>
<dbReference type="InterPro" id="IPR050631">
    <property type="entry name" value="PheA/TfdB_FAD_monoxygenase"/>
</dbReference>
<dbReference type="RefSeq" id="WP_129893973.1">
    <property type="nucleotide sequence ID" value="NZ_CP035758.1"/>
</dbReference>
<sequence>MKGFAANEKNRLENATTQTKVGIIGAGPVGLLIGNLLLQAGIACIIVEQQSRDYIEHRARAGLIEYWVVDYLRRYGLADRLLREGAAHARCEFRYRRQRFSLPYASLCGDRTHYVYPQQELVKDLVASFLNAGGDLRFETPALCVSKPATTTPTIHSSTGDIVCDLIVGCDGFYGVTRPSLPSAAFTIFEKQHEFRWLALLAAAPPSTDQIIYGLHERGFAGHMLRTSKVSRFYLQCADSDSLNSWPDERIWSELEIRLSLDEPWSLTRGPILEKSFLDLRSFVCEPMQYGRVYLAGDAAHIISPAGGKGMNLGLADAAVFIHAVRAFYERQDDTFLAAYSQQCLPRIWRAQEFSHWMLSIIHPPAPDRPNATFMHQLQIAQIERLRRSRAAAESFAEDYVGYNMVLE</sequence>
<dbReference type="OrthoDB" id="9766816at2"/>
<dbReference type="Gene3D" id="3.30.9.10">
    <property type="entry name" value="D-Amino Acid Oxidase, subunit A, domain 2"/>
    <property type="match status" value="1"/>
</dbReference>
<evidence type="ECO:0000313" key="5">
    <source>
        <dbReference type="Proteomes" id="UP000290365"/>
    </source>
</evidence>
<dbReference type="SUPFAM" id="SSF54373">
    <property type="entry name" value="FAD-linked reductases, C-terminal domain"/>
    <property type="match status" value="1"/>
</dbReference>
<dbReference type="AlphaFoldDB" id="A0A4P6K405"/>
<dbReference type="Pfam" id="PF01494">
    <property type="entry name" value="FAD_binding_3"/>
    <property type="match status" value="1"/>
</dbReference>
<dbReference type="InterPro" id="IPR036188">
    <property type="entry name" value="FAD/NAD-bd_sf"/>
</dbReference>
<dbReference type="PRINTS" id="PR00420">
    <property type="entry name" value="RNGMNOXGNASE"/>
</dbReference>
<feature type="domain" description="FAD-binding" evidence="3">
    <location>
        <begin position="19"/>
        <end position="354"/>
    </location>
</feature>
<dbReference type="GO" id="GO:0071949">
    <property type="term" value="F:FAD binding"/>
    <property type="evidence" value="ECO:0007669"/>
    <property type="project" value="InterPro"/>
</dbReference>
<dbReference type="GO" id="GO:0004497">
    <property type="term" value="F:monooxygenase activity"/>
    <property type="evidence" value="ECO:0007669"/>
    <property type="project" value="UniProtKB-KW"/>
</dbReference>
<dbReference type="KEGG" id="kbs:EPA93_45860"/>
<keyword evidence="5" id="KW-1185">Reference proteome</keyword>
<proteinExistence type="predicted"/>
<organism evidence="4 5">
    <name type="scientific">Ktedonosporobacter rubrisoli</name>
    <dbReference type="NCBI Taxonomy" id="2509675"/>
    <lineage>
        <taxon>Bacteria</taxon>
        <taxon>Bacillati</taxon>
        <taxon>Chloroflexota</taxon>
        <taxon>Ktedonobacteria</taxon>
        <taxon>Ktedonobacterales</taxon>
        <taxon>Ktedonosporobacteraceae</taxon>
        <taxon>Ktedonosporobacter</taxon>
    </lineage>
</organism>
<dbReference type="Proteomes" id="UP000290365">
    <property type="component" value="Chromosome"/>
</dbReference>
<evidence type="ECO:0000313" key="4">
    <source>
        <dbReference type="EMBL" id="QBD82904.1"/>
    </source>
</evidence>
<name>A0A4P6K405_KTERU</name>
<dbReference type="InterPro" id="IPR002938">
    <property type="entry name" value="FAD-bd"/>
</dbReference>
<gene>
    <name evidence="4" type="ORF">EPA93_45860</name>
</gene>
<protein>
    <submittedName>
        <fullName evidence="4">4-hydroxybenzoate 3-monooxygenase</fullName>
    </submittedName>
</protein>
<dbReference type="PANTHER" id="PTHR43476">
    <property type="entry name" value="3-(3-HYDROXY-PHENYL)PROPIONATE/3-HYDROXYCINNAMIC ACID HYDROXYLASE"/>
    <property type="match status" value="1"/>
</dbReference>
<evidence type="ECO:0000259" key="3">
    <source>
        <dbReference type="Pfam" id="PF01494"/>
    </source>
</evidence>
<reference evidence="4 5" key="1">
    <citation type="submission" date="2019-01" db="EMBL/GenBank/DDBJ databases">
        <title>Ktedonosporobacter rubrisoli SCAWS-G2.</title>
        <authorList>
            <person name="Huang Y."/>
            <person name="Yan B."/>
        </authorList>
    </citation>
    <scope>NUCLEOTIDE SEQUENCE [LARGE SCALE GENOMIC DNA]</scope>
    <source>
        <strain evidence="4 5">SCAWS-G2</strain>
    </source>
</reference>
<dbReference type="Gene3D" id="3.50.50.60">
    <property type="entry name" value="FAD/NAD(P)-binding domain"/>
    <property type="match status" value="1"/>
</dbReference>
<keyword evidence="2" id="KW-0472">Membrane</keyword>
<feature type="transmembrane region" description="Helical" evidence="2">
    <location>
        <begin position="21"/>
        <end position="42"/>
    </location>
</feature>
<keyword evidence="1" id="KW-0560">Oxidoreductase</keyword>
<dbReference type="SUPFAM" id="SSF51905">
    <property type="entry name" value="FAD/NAD(P)-binding domain"/>
    <property type="match status" value="1"/>
</dbReference>
<evidence type="ECO:0000256" key="2">
    <source>
        <dbReference type="SAM" id="Phobius"/>
    </source>
</evidence>
<dbReference type="NCBIfam" id="NF006091">
    <property type="entry name" value="PRK08243.1"/>
    <property type="match status" value="1"/>
</dbReference>
<evidence type="ECO:0000256" key="1">
    <source>
        <dbReference type="ARBA" id="ARBA00023002"/>
    </source>
</evidence>
<keyword evidence="4" id="KW-0503">Monooxygenase</keyword>
<keyword evidence="2" id="KW-0812">Transmembrane</keyword>
<keyword evidence="2" id="KW-1133">Transmembrane helix</keyword>
<dbReference type="EMBL" id="CP035758">
    <property type="protein sequence ID" value="QBD82904.1"/>
    <property type="molecule type" value="Genomic_DNA"/>
</dbReference>
<accession>A0A4P6K405</accession>